<protein>
    <recommendedName>
        <fullName evidence="4">Secreted protein</fullName>
    </recommendedName>
</protein>
<evidence type="ECO:0008006" key="4">
    <source>
        <dbReference type="Google" id="ProtNLM"/>
    </source>
</evidence>
<keyword evidence="1" id="KW-1133">Transmembrane helix</keyword>
<sequence length="182" mass="20572">MSATNWTIVVVAVVVVIVAAVLIARPALRRQRLRRRFGPEYDRAVEQSDDRRGAEHELIEREHRHANLDLHELSAEQKQHYLMAWSGVQQQFVDDPAGAVTAADRLVTTLMSERGYPSENYDQQLADLSVEHTATLDHYRAAHSVATRPAAAQVSTEDMRAALVHYRVLVQDLIDSDHTDKK</sequence>
<accession>A0A7K1USQ9</accession>
<gene>
    <name evidence="2" type="ORF">GPX89_08635</name>
</gene>
<dbReference type="RefSeq" id="WP_157386671.1">
    <property type="nucleotide sequence ID" value="NZ_WRPP01000001.1"/>
</dbReference>
<comment type="caution">
    <text evidence="2">The sequence shown here is derived from an EMBL/GenBank/DDBJ whole genome shotgun (WGS) entry which is preliminary data.</text>
</comment>
<reference evidence="2 3" key="1">
    <citation type="submission" date="2019-12" db="EMBL/GenBank/DDBJ databases">
        <title>Nocardia sp. nov. ET3-3 isolated from soil.</title>
        <authorList>
            <person name="Kanchanasin P."/>
            <person name="Tanasupawat S."/>
            <person name="Yuki M."/>
            <person name="Kudo T."/>
        </authorList>
    </citation>
    <scope>NUCLEOTIDE SEQUENCE [LARGE SCALE GENOMIC DNA]</scope>
    <source>
        <strain evidence="2 3">ET3-3</strain>
    </source>
</reference>
<dbReference type="Proteomes" id="UP000466794">
    <property type="component" value="Unassembled WGS sequence"/>
</dbReference>
<keyword evidence="1" id="KW-0472">Membrane</keyword>
<evidence type="ECO:0000313" key="3">
    <source>
        <dbReference type="Proteomes" id="UP000466794"/>
    </source>
</evidence>
<evidence type="ECO:0000256" key="1">
    <source>
        <dbReference type="SAM" id="Phobius"/>
    </source>
</evidence>
<keyword evidence="3" id="KW-1185">Reference proteome</keyword>
<evidence type="ECO:0000313" key="2">
    <source>
        <dbReference type="EMBL" id="MVU77311.1"/>
    </source>
</evidence>
<dbReference type="AlphaFoldDB" id="A0A7K1USQ9"/>
<organism evidence="2 3">
    <name type="scientific">Nocardia terrae</name>
    <dbReference type="NCBI Taxonomy" id="2675851"/>
    <lineage>
        <taxon>Bacteria</taxon>
        <taxon>Bacillati</taxon>
        <taxon>Actinomycetota</taxon>
        <taxon>Actinomycetes</taxon>
        <taxon>Mycobacteriales</taxon>
        <taxon>Nocardiaceae</taxon>
        <taxon>Nocardia</taxon>
    </lineage>
</organism>
<name>A0A7K1USQ9_9NOCA</name>
<feature type="transmembrane region" description="Helical" evidence="1">
    <location>
        <begin position="6"/>
        <end position="28"/>
    </location>
</feature>
<proteinExistence type="predicted"/>
<keyword evidence="1" id="KW-0812">Transmembrane</keyword>
<dbReference type="EMBL" id="WRPP01000001">
    <property type="protein sequence ID" value="MVU77311.1"/>
    <property type="molecule type" value="Genomic_DNA"/>
</dbReference>